<evidence type="ECO:0000259" key="1">
    <source>
        <dbReference type="Pfam" id="PF05292"/>
    </source>
</evidence>
<name>A0A2U2C5I0_9RHOB</name>
<feature type="domain" description="Malonyl-CoA decarboxylase N-terminal" evidence="2">
    <location>
        <begin position="88"/>
        <end position="170"/>
    </location>
</feature>
<dbReference type="GO" id="GO:0006633">
    <property type="term" value="P:fatty acid biosynthetic process"/>
    <property type="evidence" value="ECO:0007669"/>
    <property type="project" value="InterPro"/>
</dbReference>
<comment type="caution">
    <text evidence="3">The sequence shown here is derived from an EMBL/GenBank/DDBJ whole genome shotgun (WGS) entry which is preliminary data.</text>
</comment>
<dbReference type="RefSeq" id="WP_109534956.1">
    <property type="nucleotide sequence ID" value="NZ_QEYD01000013.1"/>
</dbReference>
<dbReference type="EMBL" id="QEYD01000013">
    <property type="protein sequence ID" value="PWE27109.1"/>
    <property type="molecule type" value="Genomic_DNA"/>
</dbReference>
<reference evidence="3 4" key="1">
    <citation type="submission" date="2018-05" db="EMBL/GenBank/DDBJ databases">
        <title>Pararhodobacter marina sp. nov., isolated from deep-sea water of the Indian Ocean.</title>
        <authorList>
            <person name="Lai Q.Sr."/>
            <person name="Liu X."/>
            <person name="Shao Z."/>
        </authorList>
    </citation>
    <scope>NUCLEOTIDE SEQUENCE [LARGE SCALE GENOMIC DNA]</scope>
    <source>
        <strain evidence="3 4">CIC4N-9</strain>
    </source>
</reference>
<evidence type="ECO:0000259" key="2">
    <source>
        <dbReference type="Pfam" id="PF17408"/>
    </source>
</evidence>
<dbReference type="Gene3D" id="1.20.140.90">
    <property type="entry name" value="Malonyl-CoA decarboxylase, oligemerization domain"/>
    <property type="match status" value="1"/>
</dbReference>
<evidence type="ECO:0000313" key="4">
    <source>
        <dbReference type="Proteomes" id="UP000244940"/>
    </source>
</evidence>
<organism evidence="3 4">
    <name type="scientific">Pararhodobacter marinus</name>
    <dbReference type="NCBI Taxonomy" id="2184063"/>
    <lineage>
        <taxon>Bacteria</taxon>
        <taxon>Pseudomonadati</taxon>
        <taxon>Pseudomonadota</taxon>
        <taxon>Alphaproteobacteria</taxon>
        <taxon>Rhodobacterales</taxon>
        <taxon>Paracoccaceae</taxon>
        <taxon>Pararhodobacter</taxon>
    </lineage>
</organism>
<dbReference type="Pfam" id="PF17408">
    <property type="entry name" value="MCD_N"/>
    <property type="match status" value="1"/>
</dbReference>
<dbReference type="InterPro" id="IPR035372">
    <property type="entry name" value="MCD_N"/>
</dbReference>
<sequence length="438" mass="48105">MFNPFRADGPGFLGEILDLLGERGRLLLGRRDEAPQARADDLAQLAEVLLSRRGQAAGGALAASLAAGYLGAAPAERHAFLGRLARDFGPDTDRSDAAIRAFHEGAPRALEALHAATEPRRQEVFRRLNLAPGGTGTLLQMRTDLLDILPSMPELAGVNADFLHLFTSWFNRGFLNLQQIDWDTPASILEKIIRYEAVHEIRNWDDLRNRLKPRDRRCYAFFHPQLPGEPLIFVEVALTTEIPAAIAPLLDLDRVPVEPEQATTAVFYSISNTQRGLAGVSFGNFLIKQVVELLRAEWPELRDFVTLSPVPGFARWLDAARKDSDSVLPEQLRQALDASDPAPEAAILSAAALYFLRARDARGRVVDPVARFHLGNGASLQRLNPGGDLSANGLGQSHGLMVNYRYTPADIERNHEAFAERGEVVASDAVRKALPARA</sequence>
<feature type="domain" description="Malonyl-CoA decarboxylase C-terminal" evidence="1">
    <location>
        <begin position="173"/>
        <end position="406"/>
    </location>
</feature>
<protein>
    <submittedName>
        <fullName evidence="3">MCD, Malonyl-CoA decarboxylase MCD</fullName>
    </submittedName>
</protein>
<dbReference type="Proteomes" id="UP000244940">
    <property type="component" value="Unassembled WGS sequence"/>
</dbReference>
<evidence type="ECO:0000313" key="3">
    <source>
        <dbReference type="EMBL" id="PWE27109.1"/>
    </source>
</evidence>
<dbReference type="Pfam" id="PF05292">
    <property type="entry name" value="MCD"/>
    <property type="match status" value="1"/>
</dbReference>
<dbReference type="AlphaFoldDB" id="A0A2U2C5I0"/>
<dbReference type="GO" id="GO:0050080">
    <property type="term" value="F:malonyl-CoA decarboxylase activity"/>
    <property type="evidence" value="ECO:0007669"/>
    <property type="project" value="InterPro"/>
</dbReference>
<accession>A0A2U2C5I0</accession>
<dbReference type="PANTHER" id="PTHR28641:SF1">
    <property type="entry name" value="MALONYL-COA DECARBOXYLASE, MITOCHONDRIAL"/>
    <property type="match status" value="1"/>
</dbReference>
<dbReference type="GeneID" id="94367006"/>
<proteinExistence type="predicted"/>
<dbReference type="OrthoDB" id="5292736at2"/>
<dbReference type="InterPro" id="IPR038351">
    <property type="entry name" value="MCD_N_sf"/>
</dbReference>
<keyword evidence="4" id="KW-1185">Reference proteome</keyword>
<dbReference type="InterPro" id="IPR042303">
    <property type="entry name" value="Malonyl_CoA_deC_C_sf"/>
</dbReference>
<dbReference type="InterPro" id="IPR038917">
    <property type="entry name" value="Malonyl_CoA_deC"/>
</dbReference>
<gene>
    <name evidence="3" type="ORF">C4N9_19100</name>
</gene>
<dbReference type="PANTHER" id="PTHR28641">
    <property type="match status" value="1"/>
</dbReference>
<dbReference type="InterPro" id="IPR007956">
    <property type="entry name" value="Malonyl_CoA_deC_C"/>
</dbReference>
<dbReference type="Gene3D" id="3.40.630.150">
    <property type="entry name" value="Malonyl-CoA decarboxylase, catalytic domain"/>
    <property type="match status" value="1"/>
</dbReference>